<feature type="domain" description="Protein kinase" evidence="8">
    <location>
        <begin position="920"/>
        <end position="1045"/>
    </location>
</feature>
<name>A0ABN9WA59_9DINO</name>
<dbReference type="PANTHER" id="PTHR24350">
    <property type="entry name" value="SERINE/THREONINE-PROTEIN KINASE IAL-RELATED"/>
    <property type="match status" value="1"/>
</dbReference>
<sequence length="1045" mass="114982">MQPQVSFTTWNARALLCNNMTQRRRKTQCMVEALRATSVLALQEVHGSHAELQHAVHLAHIEAAIFSSIPERGTGGVAIIVPGLPQSVAADESRFTHTELVPGRVQRLLIKTVTEAEAAQGSLPNMVVIYNVHNFRLTAQEVDKVTRSLRAEVYTAAQQPERITILVMGDFNFMDEVSLKAPLEFSRKFESLQQQYQDERLEALHSQEMAAGTPAHERLRLRRLQRAITRRGKLWAPSGKVLKLKAIEVLHDHSKTSNPDEMIAELQKQWAPVFQPKPSSTQHVQRYLEKHVKKFDCSDMGIPTLGKMQHLIRSLNNSAPGPDGLPYMAWKKTPIAAQVLLNVTIEIMRGLPVPMDFNESLLIFTPKGSEPEDRQTVTRLAKATRPLSLKNTDCKIVAAMGNFLIKAIVAKETIMNWDLWLRRLRIVVQNELEFQHFGNLHNFAPRHWKEPPFAWHLHEAATGFKVGESGAARRMAFERVIIAFHTYNIQARLCQGAWRCLVAIGVLAASSALAAAGVRWALEPAARPSRPAHSATRLAAEDSADGVTDAWASKMSETGCGNAADILLDTSHQDSAELCGALCQKTRGCIGYGYQFSDDCDEHGNKGQCNLWHGQCKPEANACWHDFLLNRPQSRDEPARWVLKGSGCSNWSQIRMGNYTMENSREACGERCAGEAGCVLFNYQDEEECSGEGPGRGGCWVYSGECEREDNDCWKLFAMNSPGPESGLGEPPVAVADDAGDSSASKKAAEAGDTNGSDEAGEADGADGGGASATPVTALFAAVAAAETVLEVDEIDGFRVGDKIKLESIDGDEKGAATAHGGRKDPELAICRWRYQRYGSEADFLLDWSTSHKKTCPMSAAIMFEVREEVAADPSKSEPTVLVRVACGRSPPEVGPAASSAANSGDGLSLSMRYRLEDYTTVGSPLGGGSFGQVTKVVHKSSGQYYAMKAIPKKKIVDHKMTDYLWREVQTQMKLKHPNILVMYYYFEDADNVHLLLEYARGGSLFGTLRKRGRLPEPEAARYFTHVSLALDYLHHKGDGGSIAT</sequence>
<dbReference type="Pfam" id="PF03372">
    <property type="entry name" value="Exo_endo_phos"/>
    <property type="match status" value="1"/>
</dbReference>
<keyword evidence="4" id="KW-0418">Kinase</keyword>
<dbReference type="InterPro" id="IPR000719">
    <property type="entry name" value="Prot_kinase_dom"/>
</dbReference>
<dbReference type="Gene3D" id="1.10.510.10">
    <property type="entry name" value="Transferase(Phosphotransferase) domain 1"/>
    <property type="match status" value="1"/>
</dbReference>
<feature type="compositionally biased region" description="Low complexity" evidence="7">
    <location>
        <begin position="724"/>
        <end position="746"/>
    </location>
</feature>
<dbReference type="PROSITE" id="PS00107">
    <property type="entry name" value="PROTEIN_KINASE_ATP"/>
    <property type="match status" value="1"/>
</dbReference>
<dbReference type="InterPro" id="IPR036691">
    <property type="entry name" value="Endo/exonu/phosph_ase_sf"/>
</dbReference>
<comment type="caution">
    <text evidence="9">The sequence shown here is derived from an EMBL/GenBank/DDBJ whole genome shotgun (WGS) entry which is preliminary data.</text>
</comment>
<reference evidence="9" key="1">
    <citation type="submission" date="2023-10" db="EMBL/GenBank/DDBJ databases">
        <authorList>
            <person name="Chen Y."/>
            <person name="Shah S."/>
            <person name="Dougan E. K."/>
            <person name="Thang M."/>
            <person name="Chan C."/>
        </authorList>
    </citation>
    <scope>NUCLEOTIDE SEQUENCE [LARGE SCALE GENOMIC DNA]</scope>
</reference>
<evidence type="ECO:0000256" key="3">
    <source>
        <dbReference type="ARBA" id="ARBA00022741"/>
    </source>
</evidence>
<proteinExistence type="predicted"/>
<keyword evidence="2" id="KW-0808">Transferase</keyword>
<dbReference type="InterPro" id="IPR011009">
    <property type="entry name" value="Kinase-like_dom_sf"/>
</dbReference>
<keyword evidence="10" id="KW-1185">Reference proteome</keyword>
<dbReference type="Pfam" id="PF00069">
    <property type="entry name" value="Pkinase"/>
    <property type="match status" value="1"/>
</dbReference>
<evidence type="ECO:0000256" key="2">
    <source>
        <dbReference type="ARBA" id="ARBA00022679"/>
    </source>
</evidence>
<gene>
    <name evidence="9" type="ORF">PCOR1329_LOCUS65402</name>
</gene>
<evidence type="ECO:0000313" key="9">
    <source>
        <dbReference type="EMBL" id="CAK0883121.1"/>
    </source>
</evidence>
<dbReference type="Proteomes" id="UP001189429">
    <property type="component" value="Unassembled WGS sequence"/>
</dbReference>
<feature type="region of interest" description="Disordered" evidence="7">
    <location>
        <begin position="724"/>
        <end position="770"/>
    </location>
</feature>
<feature type="binding site" evidence="6">
    <location>
        <position position="954"/>
    </location>
    <ligand>
        <name>ATP</name>
        <dbReference type="ChEBI" id="CHEBI:30616"/>
    </ligand>
</feature>
<dbReference type="InterPro" id="IPR017441">
    <property type="entry name" value="Protein_kinase_ATP_BS"/>
</dbReference>
<evidence type="ECO:0000256" key="6">
    <source>
        <dbReference type="PROSITE-ProRule" id="PRU10141"/>
    </source>
</evidence>
<dbReference type="SUPFAM" id="SSF56112">
    <property type="entry name" value="Protein kinase-like (PK-like)"/>
    <property type="match status" value="1"/>
</dbReference>
<evidence type="ECO:0000259" key="8">
    <source>
        <dbReference type="PROSITE" id="PS50011"/>
    </source>
</evidence>
<dbReference type="PROSITE" id="PS50011">
    <property type="entry name" value="PROTEIN_KINASE_DOM"/>
    <property type="match status" value="1"/>
</dbReference>
<evidence type="ECO:0000256" key="4">
    <source>
        <dbReference type="ARBA" id="ARBA00022777"/>
    </source>
</evidence>
<dbReference type="Gene3D" id="3.60.10.10">
    <property type="entry name" value="Endonuclease/exonuclease/phosphatase"/>
    <property type="match status" value="1"/>
</dbReference>
<dbReference type="SMART" id="SM00220">
    <property type="entry name" value="S_TKc"/>
    <property type="match status" value="1"/>
</dbReference>
<keyword evidence="5 6" id="KW-0067">ATP-binding</keyword>
<evidence type="ECO:0000256" key="1">
    <source>
        <dbReference type="ARBA" id="ARBA00022527"/>
    </source>
</evidence>
<protein>
    <recommendedName>
        <fullName evidence="8">Protein kinase domain-containing protein</fullName>
    </recommendedName>
</protein>
<evidence type="ECO:0000313" key="10">
    <source>
        <dbReference type="Proteomes" id="UP001189429"/>
    </source>
</evidence>
<dbReference type="EMBL" id="CAUYUJ010018376">
    <property type="protein sequence ID" value="CAK0883121.1"/>
    <property type="molecule type" value="Genomic_DNA"/>
</dbReference>
<accession>A0ABN9WA59</accession>
<dbReference type="InterPro" id="IPR030616">
    <property type="entry name" value="Aur-like"/>
</dbReference>
<evidence type="ECO:0000256" key="7">
    <source>
        <dbReference type="SAM" id="MobiDB-lite"/>
    </source>
</evidence>
<dbReference type="Gene3D" id="3.30.200.20">
    <property type="entry name" value="Phosphorylase Kinase, domain 1"/>
    <property type="match status" value="1"/>
</dbReference>
<dbReference type="SUPFAM" id="SSF56219">
    <property type="entry name" value="DNase I-like"/>
    <property type="match status" value="1"/>
</dbReference>
<evidence type="ECO:0000256" key="5">
    <source>
        <dbReference type="ARBA" id="ARBA00022840"/>
    </source>
</evidence>
<dbReference type="InterPro" id="IPR005135">
    <property type="entry name" value="Endo/exonuclease/phosphatase"/>
</dbReference>
<organism evidence="9 10">
    <name type="scientific">Prorocentrum cordatum</name>
    <dbReference type="NCBI Taxonomy" id="2364126"/>
    <lineage>
        <taxon>Eukaryota</taxon>
        <taxon>Sar</taxon>
        <taxon>Alveolata</taxon>
        <taxon>Dinophyceae</taxon>
        <taxon>Prorocentrales</taxon>
        <taxon>Prorocentraceae</taxon>
        <taxon>Prorocentrum</taxon>
    </lineage>
</organism>
<keyword evidence="3 6" id="KW-0547">Nucleotide-binding</keyword>
<keyword evidence="1" id="KW-0723">Serine/threonine-protein kinase</keyword>